<dbReference type="PROSITE" id="PS51714">
    <property type="entry name" value="G_BMS1"/>
    <property type="match status" value="1"/>
</dbReference>
<evidence type="ECO:0000256" key="7">
    <source>
        <dbReference type="ARBA" id="ARBA00023134"/>
    </source>
</evidence>
<feature type="compositionally biased region" description="Basic and acidic residues" evidence="11">
    <location>
        <begin position="58"/>
        <end position="70"/>
    </location>
</feature>
<evidence type="ECO:0000256" key="4">
    <source>
        <dbReference type="ARBA" id="ARBA00022741"/>
    </source>
</evidence>
<dbReference type="GO" id="GO:0003924">
    <property type="term" value="F:GTPase activity"/>
    <property type="evidence" value="ECO:0007669"/>
    <property type="project" value="TreeGrafter"/>
</dbReference>
<comment type="subcellular location">
    <subcellularLocation>
        <location evidence="1">Nucleus</location>
        <location evidence="1">Nucleolus</location>
    </subcellularLocation>
</comment>
<dbReference type="GO" id="GO:0032040">
    <property type="term" value="C:small-subunit processome"/>
    <property type="evidence" value="ECO:0007669"/>
    <property type="project" value="UniProtKB-ARBA"/>
</dbReference>
<dbReference type="SUPFAM" id="SSF52540">
    <property type="entry name" value="P-loop containing nucleoside triphosphate hydrolases"/>
    <property type="match status" value="1"/>
</dbReference>
<dbReference type="Proteomes" id="UP000322899">
    <property type="component" value="Unassembled WGS sequence"/>
</dbReference>
<feature type="compositionally biased region" description="Basic residues" evidence="11">
    <location>
        <begin position="9"/>
        <end position="27"/>
    </location>
</feature>
<keyword evidence="5" id="KW-0378">Hydrolase</keyword>
<feature type="domain" description="Bms1-type G" evidence="12">
    <location>
        <begin position="78"/>
        <end position="245"/>
    </location>
</feature>
<evidence type="ECO:0000256" key="6">
    <source>
        <dbReference type="ARBA" id="ARBA00022840"/>
    </source>
</evidence>
<keyword evidence="4" id="KW-0547">Nucleotide-binding</keyword>
<evidence type="ECO:0000256" key="3">
    <source>
        <dbReference type="ARBA" id="ARBA00022553"/>
    </source>
</evidence>
<feature type="compositionally biased region" description="Basic and acidic residues" evidence="11">
    <location>
        <begin position="1352"/>
        <end position="1361"/>
    </location>
</feature>
<dbReference type="InterPro" id="IPR012948">
    <property type="entry name" value="AARP2CN"/>
</dbReference>
<feature type="region of interest" description="Disordered" evidence="11">
    <location>
        <begin position="459"/>
        <end position="667"/>
    </location>
</feature>
<dbReference type="GO" id="GO:0005525">
    <property type="term" value="F:GTP binding"/>
    <property type="evidence" value="ECO:0007669"/>
    <property type="project" value="UniProtKB-KW"/>
</dbReference>
<evidence type="ECO:0000313" key="18">
    <source>
        <dbReference type="Proteomes" id="UP000325113"/>
    </source>
</evidence>
<feature type="region of interest" description="Disordered" evidence="11">
    <location>
        <begin position="1"/>
        <end position="70"/>
    </location>
</feature>
<dbReference type="FunFam" id="3.40.50.300:FF:000105">
    <property type="entry name" value="BMS1 ribosome biogenesis factor"/>
    <property type="match status" value="1"/>
</dbReference>
<feature type="compositionally biased region" description="Basic and acidic residues" evidence="11">
    <location>
        <begin position="585"/>
        <end position="609"/>
    </location>
</feature>
<dbReference type="PANTHER" id="PTHR12858">
    <property type="entry name" value="RIBOSOME BIOGENESIS PROTEIN"/>
    <property type="match status" value="1"/>
</dbReference>
<comment type="catalytic activity">
    <reaction evidence="9">
        <text>GTP + H2O = GDP + phosphate + H(+)</text>
        <dbReference type="Rhea" id="RHEA:19669"/>
        <dbReference type="ChEBI" id="CHEBI:15377"/>
        <dbReference type="ChEBI" id="CHEBI:15378"/>
        <dbReference type="ChEBI" id="CHEBI:37565"/>
        <dbReference type="ChEBI" id="CHEBI:43474"/>
        <dbReference type="ChEBI" id="CHEBI:58189"/>
    </reaction>
    <physiologicalReaction direction="left-to-right" evidence="9">
        <dbReference type="Rhea" id="RHEA:19670"/>
    </physiologicalReaction>
</comment>
<evidence type="ECO:0000256" key="5">
    <source>
        <dbReference type="ARBA" id="ARBA00022801"/>
    </source>
</evidence>
<dbReference type="EMBL" id="VLTL01000066">
    <property type="protein sequence ID" value="KAA0163402.1"/>
    <property type="molecule type" value="Genomic_DNA"/>
</dbReference>
<sequence>MDAGAAAAPKHHHARQAGAKANKKAAKKGGGAAAGARKNPKAFGVSKVSRAKRQIQRNLDRSQRRDHASIVQRRAETDPPFVVVVMGPPRTGKTTLIKNLVKRFTKHTLSDVRGPVTVVVNKVRRITFIECPPDINAMVDLGKVADLVLLTIDASFGFEMETFEFLNVLQVHGFPRVMGVLTFLDGPRFRTAKQVRARKKELKQRFWVEVYQGAKLFYLSGITHGHYPQREIHNLSLFLTRIKFRPLTWRATHPYVLADRVEDVTPPAEVQANPHCDRRVAFFGFVRGAALTRSALVHMCGVGDHRVEAVRFVEDPVPLPETDPEKRKARRALSAKETLLYAPMSDAGAVVFDRDAVYINVPHVHFSRPETLLASADASAAAKAGKAIMPELRASTEETGGAGAAAAAAASSGAAMERTGRGSEGVSMMRELQEGGAEGGLDAGVGRAELQLFAGSAAVRSSDVAKGASGRRAGEADGDSSDSSDSSDSDSGDDESSGDDDDAAAFDAAIARRGTRAMPQEEAVEQDGRVRRRAVLGGKGSMPEESSDDEEEASETKLDSGASDDDESDSASSSSDDDDDDDDEARLRSDIVNRSRAALAERRAGRVDLEALVYGGGDAGEDDEDAGGESSEDDEDGGFFQTRRRAGDAAAAEGSSSARAKAGIDIDADDVGVWAPTSTEAKVDWTDDRDALATLKDRFVTGDWGAKARAAAREMLGLPPAKSGGSEDSGESDLDGDSDDDVAMGDFEDLETGESFGPGKRRGAASDDDSDDDDDEDEEEDDEGDLSDDDDDEASRLKRAQAAVHARFKAGASAEPDEDAKAAADALDDGHKFNRSGLDEIDFGPDGERARAARRAAQDAINAEELAGAGPAARAALLGHVPGEYVRVELAGVSPEFFQNFTASRPLILGGVPPHEQGMSLIRLRLKRHRWSPRQLKNGDPLVFSMGWRRFQSIPLYSVRDLKERNRFLKYTPEHMHCECTIWAPTAPTNIGFLAYQTVSARAAAFRISATGTVLELDDTFRVVKKLKLIGHPMKIFRNTALIRGMFNSDLEVARFSDAKIRTVSGVRGRVRKPVKDGEPGAFRAVFEDKILHSDIVMLRTWVPVETKRFCNPVTSLLVPAAFEDAFKRRQELLGLAPPEGTTDMDEDAAAAVAAAAEAEADDDTDLGDGDEDAMAARQAQLDAVRARAGAAAQRAAYDVADDTGGLVLMRPMRHLRRDAGVSALQNKDSLYQPQARPERRFNPLRIPQKLQAALPYASKPKQSAAKKGATYANKRAVILEAPERAALAAMQRVHTVRRAREKKVQEAENRRKADRQRKVAAEAARWAPVVREQRKERYREDGKREAKRLKTAREQRGDDV</sequence>
<keyword evidence="6" id="KW-0067">ATP-binding</keyword>
<evidence type="ECO:0000313" key="13">
    <source>
        <dbReference type="EMBL" id="KAA0163402.1"/>
    </source>
</evidence>
<dbReference type="GO" id="GO:0000479">
    <property type="term" value="P:endonucleolytic cleavage of tricistronic rRNA transcript (SSU-rRNA, 5.8S rRNA, LSU-rRNA)"/>
    <property type="evidence" value="ECO:0007669"/>
    <property type="project" value="TreeGrafter"/>
</dbReference>
<keyword evidence="7" id="KW-0342">GTP-binding</keyword>
<name>A0A5A8DW26_CAFRO</name>
<feature type="compositionally biased region" description="Acidic residues" evidence="11">
    <location>
        <begin position="619"/>
        <end position="637"/>
    </location>
</feature>
<proteinExistence type="inferred from homology"/>
<dbReference type="OrthoDB" id="10260897at2759"/>
<dbReference type="SMART" id="SM01362">
    <property type="entry name" value="DUF663"/>
    <property type="match status" value="1"/>
</dbReference>
<protein>
    <recommendedName>
        <fullName evidence="12">Bms1-type G domain-containing protein</fullName>
    </recommendedName>
</protein>
<dbReference type="InterPro" id="IPR027417">
    <property type="entry name" value="P-loop_NTPase"/>
</dbReference>
<dbReference type="Pfam" id="PF04950">
    <property type="entry name" value="RIBIOP_C"/>
    <property type="match status" value="1"/>
</dbReference>
<feature type="compositionally biased region" description="Basic and acidic residues" evidence="11">
    <location>
        <begin position="1332"/>
        <end position="1345"/>
    </location>
</feature>
<evidence type="ECO:0000256" key="10">
    <source>
        <dbReference type="ARBA" id="ARBA00061391"/>
    </source>
</evidence>
<feature type="region of interest" description="Disordered" evidence="11">
    <location>
        <begin position="1298"/>
        <end position="1361"/>
    </location>
</feature>
<dbReference type="InterPro" id="IPR037875">
    <property type="entry name" value="Bms1_N"/>
</dbReference>
<accession>A0A5A8DW26</accession>
<dbReference type="Pfam" id="PF08142">
    <property type="entry name" value="AARP2CN"/>
    <property type="match status" value="1"/>
</dbReference>
<dbReference type="SMART" id="SM00785">
    <property type="entry name" value="AARP2CN"/>
    <property type="match status" value="1"/>
</dbReference>
<evidence type="ECO:0000256" key="8">
    <source>
        <dbReference type="ARBA" id="ARBA00023242"/>
    </source>
</evidence>
<keyword evidence="8" id="KW-0539">Nucleus</keyword>
<evidence type="ECO:0000259" key="12">
    <source>
        <dbReference type="PROSITE" id="PS51714"/>
    </source>
</evidence>
<comment type="caution">
    <text evidence="14">The sequence shown here is derived from an EMBL/GenBank/DDBJ whole genome shotgun (WGS) entry which is preliminary data.</text>
</comment>
<dbReference type="GO" id="GO:0030686">
    <property type="term" value="C:90S preribosome"/>
    <property type="evidence" value="ECO:0007669"/>
    <property type="project" value="TreeGrafter"/>
</dbReference>
<evidence type="ECO:0000313" key="16">
    <source>
        <dbReference type="Proteomes" id="UP000322899"/>
    </source>
</evidence>
<feature type="compositionally biased region" description="Low complexity" evidence="11">
    <location>
        <begin position="648"/>
        <end position="663"/>
    </location>
</feature>
<evidence type="ECO:0000313" key="15">
    <source>
        <dbReference type="EMBL" id="KAA0176245.1"/>
    </source>
</evidence>
<dbReference type="PANTHER" id="PTHR12858:SF2">
    <property type="entry name" value="RIBOSOME BIOGENESIS PROTEIN BMS1 HOMOLOG"/>
    <property type="match status" value="1"/>
</dbReference>
<dbReference type="InterPro" id="IPR030387">
    <property type="entry name" value="G_Bms1/Tsr1_dom"/>
</dbReference>
<evidence type="ECO:0000256" key="9">
    <source>
        <dbReference type="ARBA" id="ARBA00049117"/>
    </source>
</evidence>
<dbReference type="Proteomes" id="UP000325113">
    <property type="component" value="Unassembled WGS sequence"/>
</dbReference>
<feature type="compositionally biased region" description="Basic and acidic residues" evidence="11">
    <location>
        <begin position="1303"/>
        <end position="1321"/>
    </location>
</feature>
<feature type="compositionally biased region" description="Acidic residues" evidence="11">
    <location>
        <begin position="562"/>
        <end position="584"/>
    </location>
</feature>
<feature type="compositionally biased region" description="Acidic residues" evidence="11">
    <location>
        <begin position="476"/>
        <end position="504"/>
    </location>
</feature>
<dbReference type="GO" id="GO:0000462">
    <property type="term" value="P:maturation of SSU-rRNA from tricistronic rRNA transcript (SSU-rRNA, 5.8S rRNA, LSU-rRNA)"/>
    <property type="evidence" value="ECO:0007669"/>
    <property type="project" value="TreeGrafter"/>
</dbReference>
<dbReference type="CDD" id="cd01882">
    <property type="entry name" value="BMS1"/>
    <property type="match status" value="1"/>
</dbReference>
<dbReference type="Gene3D" id="3.40.50.300">
    <property type="entry name" value="P-loop containing nucleotide triphosphate hydrolases"/>
    <property type="match status" value="1"/>
</dbReference>
<comment type="similarity">
    <text evidence="10">Belongs to the TRAFAC class translation factor GTPase superfamily. Bms1-like GTPase family. BMS1 subfamily.</text>
</comment>
<gene>
    <name evidence="15" type="ORF">FNF27_02302</name>
    <name evidence="13" type="ORF">FNF28_04228</name>
    <name evidence="14" type="ORF">FNF31_00579</name>
</gene>
<keyword evidence="3" id="KW-0597">Phosphoprotein</keyword>
<dbReference type="GO" id="GO:0034511">
    <property type="term" value="F:U3 snoRNA binding"/>
    <property type="evidence" value="ECO:0007669"/>
    <property type="project" value="TreeGrafter"/>
</dbReference>
<dbReference type="InterPro" id="IPR039761">
    <property type="entry name" value="Bms1/Tsr1"/>
</dbReference>
<reference evidence="16 17" key="1">
    <citation type="submission" date="2019-07" db="EMBL/GenBank/DDBJ databases">
        <title>Genomes of Cafeteria roenbergensis.</title>
        <authorList>
            <person name="Fischer M.G."/>
            <person name="Hackl T."/>
            <person name="Roman M."/>
        </authorList>
    </citation>
    <scope>NUCLEOTIDE SEQUENCE [LARGE SCALE GENOMIC DNA]</scope>
    <source>
        <strain evidence="14 18">Cflag</strain>
        <strain evidence="15 16">E4-10P</strain>
        <strain evidence="13 17">RCC970-E3</strain>
    </source>
</reference>
<dbReference type="GO" id="GO:0005524">
    <property type="term" value="F:ATP binding"/>
    <property type="evidence" value="ECO:0007669"/>
    <property type="project" value="UniProtKB-KW"/>
</dbReference>
<dbReference type="Proteomes" id="UP000324907">
    <property type="component" value="Unassembled WGS sequence"/>
</dbReference>
<feature type="compositionally biased region" description="Acidic residues" evidence="11">
    <location>
        <begin position="728"/>
        <end position="752"/>
    </location>
</feature>
<evidence type="ECO:0000256" key="11">
    <source>
        <dbReference type="SAM" id="MobiDB-lite"/>
    </source>
</evidence>
<evidence type="ECO:0000313" key="17">
    <source>
        <dbReference type="Proteomes" id="UP000324907"/>
    </source>
</evidence>
<organism evidence="14 18">
    <name type="scientific">Cafeteria roenbergensis</name>
    <name type="common">Marine flagellate</name>
    <dbReference type="NCBI Taxonomy" id="33653"/>
    <lineage>
        <taxon>Eukaryota</taxon>
        <taxon>Sar</taxon>
        <taxon>Stramenopiles</taxon>
        <taxon>Bigyra</taxon>
        <taxon>Opalozoa</taxon>
        <taxon>Bicosoecida</taxon>
        <taxon>Cafeteriaceae</taxon>
        <taxon>Cafeteria</taxon>
    </lineage>
</organism>
<dbReference type="GO" id="GO:0005654">
    <property type="term" value="C:nucleoplasm"/>
    <property type="evidence" value="ECO:0007669"/>
    <property type="project" value="UniProtKB-ARBA"/>
</dbReference>
<feature type="compositionally biased region" description="Acidic residues" evidence="11">
    <location>
        <begin position="766"/>
        <end position="793"/>
    </location>
</feature>
<feature type="region of interest" description="Disordered" evidence="11">
    <location>
        <begin position="715"/>
        <end position="800"/>
    </location>
</feature>
<evidence type="ECO:0000313" key="14">
    <source>
        <dbReference type="EMBL" id="KAA0168080.1"/>
    </source>
</evidence>
<evidence type="ECO:0000256" key="2">
    <source>
        <dbReference type="ARBA" id="ARBA00022517"/>
    </source>
</evidence>
<dbReference type="EMBL" id="VLTM01000003">
    <property type="protein sequence ID" value="KAA0168080.1"/>
    <property type="molecule type" value="Genomic_DNA"/>
</dbReference>
<keyword evidence="2" id="KW-0690">Ribosome biogenesis</keyword>
<dbReference type="EMBL" id="VLTO01000009">
    <property type="protein sequence ID" value="KAA0176245.1"/>
    <property type="molecule type" value="Genomic_DNA"/>
</dbReference>
<evidence type="ECO:0000256" key="1">
    <source>
        <dbReference type="ARBA" id="ARBA00004604"/>
    </source>
</evidence>
<dbReference type="InterPro" id="IPR007034">
    <property type="entry name" value="BMS1_TSR1_C"/>
</dbReference>